<name>X1CFX8_9ZZZZ</name>
<dbReference type="AlphaFoldDB" id="X1CFX8"/>
<proteinExistence type="predicted"/>
<organism evidence="1">
    <name type="scientific">marine sediment metagenome</name>
    <dbReference type="NCBI Taxonomy" id="412755"/>
    <lineage>
        <taxon>unclassified sequences</taxon>
        <taxon>metagenomes</taxon>
        <taxon>ecological metagenomes</taxon>
    </lineage>
</organism>
<evidence type="ECO:0000313" key="1">
    <source>
        <dbReference type="EMBL" id="GAG91977.1"/>
    </source>
</evidence>
<gene>
    <name evidence="1" type="ORF">S01H4_48481</name>
</gene>
<accession>X1CFX8</accession>
<reference evidence="1" key="1">
    <citation type="journal article" date="2014" name="Front. Microbiol.">
        <title>High frequency of phylogenetically diverse reductive dehalogenase-homologous genes in deep subseafloor sedimentary metagenomes.</title>
        <authorList>
            <person name="Kawai M."/>
            <person name="Futagami T."/>
            <person name="Toyoda A."/>
            <person name="Takaki Y."/>
            <person name="Nishi S."/>
            <person name="Hori S."/>
            <person name="Arai W."/>
            <person name="Tsubouchi T."/>
            <person name="Morono Y."/>
            <person name="Uchiyama I."/>
            <person name="Ito T."/>
            <person name="Fujiyama A."/>
            <person name="Inagaki F."/>
            <person name="Takami H."/>
        </authorList>
    </citation>
    <scope>NUCLEOTIDE SEQUENCE</scope>
    <source>
        <strain evidence="1">Expedition CK06-06</strain>
    </source>
</reference>
<sequence>RVEEVGGFFYRVEGGDLAITDGVANDIKAYIHIKDDGVGGADAFLSVNSGVWDANKGGYYHTDGAKVIMALYKATGPIYSKRGRMLPPLNQEKSVGEIFGLHPDVKILPNPFNFSPCDGVESVDTDFIDDGNDANVPDLTDDRFLMGGSAWAEAGTNTKNITHTHSHQHKWFRIQAAQVNPDQSHDSNGTLQNFVGRAYSSVLGGATLKVQYKDASVDHLDRDYYTDTQAVSGGPSAQDILPQYFKVLFYIRIR</sequence>
<protein>
    <submittedName>
        <fullName evidence="1">Uncharacterized protein</fullName>
    </submittedName>
</protein>
<dbReference type="EMBL" id="BART01027340">
    <property type="protein sequence ID" value="GAG91977.1"/>
    <property type="molecule type" value="Genomic_DNA"/>
</dbReference>
<feature type="non-terminal residue" evidence="1">
    <location>
        <position position="1"/>
    </location>
</feature>
<comment type="caution">
    <text evidence="1">The sequence shown here is derived from an EMBL/GenBank/DDBJ whole genome shotgun (WGS) entry which is preliminary data.</text>
</comment>